<accession>A0A0K9YII6</accession>
<keyword evidence="5" id="KW-1185">Reference proteome</keyword>
<feature type="signal peptide" evidence="1">
    <location>
        <begin position="1"/>
        <end position="24"/>
    </location>
</feature>
<evidence type="ECO:0000313" key="2">
    <source>
        <dbReference type="EMBL" id="GED72111.1"/>
    </source>
</evidence>
<evidence type="ECO:0000313" key="4">
    <source>
        <dbReference type="Proteomes" id="UP000036834"/>
    </source>
</evidence>
<dbReference type="Proteomes" id="UP000319578">
    <property type="component" value="Unassembled WGS sequence"/>
</dbReference>
<dbReference type="PATRIC" id="fig|54915.3.peg.390"/>
<organism evidence="3 4">
    <name type="scientific">Brevibacillus reuszeri</name>
    <dbReference type="NCBI Taxonomy" id="54915"/>
    <lineage>
        <taxon>Bacteria</taxon>
        <taxon>Bacillati</taxon>
        <taxon>Bacillota</taxon>
        <taxon>Bacilli</taxon>
        <taxon>Bacillales</taxon>
        <taxon>Paenibacillaceae</taxon>
        <taxon>Brevibacillus</taxon>
    </lineage>
</organism>
<protein>
    <recommendedName>
        <fullName evidence="6">Copper amine oxidase-like N-terminal domain-containing protein</fullName>
    </recommendedName>
</protein>
<reference evidence="3" key="2">
    <citation type="submission" date="2015-07" db="EMBL/GenBank/DDBJ databases">
        <title>MeaNS - Measles Nucleotide Surveillance Program.</title>
        <authorList>
            <person name="Tran T."/>
            <person name="Druce J."/>
        </authorList>
    </citation>
    <scope>NUCLEOTIDE SEQUENCE</scope>
    <source>
        <strain evidence="3">DSM 9887</strain>
    </source>
</reference>
<proteinExistence type="predicted"/>
<evidence type="ECO:0008006" key="6">
    <source>
        <dbReference type="Google" id="ProtNLM"/>
    </source>
</evidence>
<dbReference type="STRING" id="54915.ADS79_34055"/>
<dbReference type="EMBL" id="BJON01000025">
    <property type="protein sequence ID" value="GED72111.1"/>
    <property type="molecule type" value="Genomic_DNA"/>
</dbReference>
<sequence>MKKKAFVAIISASMLASMGAGALAATKLQEIKAYLNPEVRVQVDGTHVDLRDVKGNIIAPISYQGANYFPIRSISDALDIAVDYDETTKTIIIGEKVDGVSIVDGFKDMYHTKNSAQTTYKGKDYKEAYFNDGSGDRSTNFMLYPNKEHQTLYLQIAAVNGDIKDLTIEDGDTNTILKKIDVIKAEEGLVTVQANIGDVKSLYIHGNVKGGTAVFVPLTTSYYK</sequence>
<comment type="caution">
    <text evidence="3">The sequence shown here is derived from an EMBL/GenBank/DDBJ whole genome shotgun (WGS) entry which is preliminary data.</text>
</comment>
<feature type="chain" id="PRO_5005533266" description="Copper amine oxidase-like N-terminal domain-containing protein" evidence="1">
    <location>
        <begin position="25"/>
        <end position="224"/>
    </location>
</feature>
<dbReference type="RefSeq" id="WP_049742908.1">
    <property type="nucleotide sequence ID" value="NZ_BJON01000025.1"/>
</dbReference>
<dbReference type="OrthoDB" id="337615at2"/>
<dbReference type="EMBL" id="LGIQ01000020">
    <property type="protein sequence ID" value="KNB68497.1"/>
    <property type="molecule type" value="Genomic_DNA"/>
</dbReference>
<keyword evidence="1" id="KW-0732">Signal</keyword>
<reference evidence="2 5" key="3">
    <citation type="submission" date="2019-06" db="EMBL/GenBank/DDBJ databases">
        <title>Whole genome shotgun sequence of Brevibacillus reuszeri NBRC 15719.</title>
        <authorList>
            <person name="Hosoyama A."/>
            <person name="Uohara A."/>
            <person name="Ohji S."/>
            <person name="Ichikawa N."/>
        </authorList>
    </citation>
    <scope>NUCLEOTIDE SEQUENCE [LARGE SCALE GENOMIC DNA]</scope>
    <source>
        <strain evidence="2 5">NBRC 15719</strain>
    </source>
</reference>
<name>A0A0K9YII6_9BACL</name>
<evidence type="ECO:0000313" key="3">
    <source>
        <dbReference type="EMBL" id="KNB68497.1"/>
    </source>
</evidence>
<dbReference type="AlphaFoldDB" id="A0A0K9YII6"/>
<gene>
    <name evidence="3" type="ORF">ADS79_34055</name>
    <name evidence="2" type="ORF">BRE01_58130</name>
</gene>
<evidence type="ECO:0000256" key="1">
    <source>
        <dbReference type="SAM" id="SignalP"/>
    </source>
</evidence>
<evidence type="ECO:0000313" key="5">
    <source>
        <dbReference type="Proteomes" id="UP000319578"/>
    </source>
</evidence>
<dbReference type="Proteomes" id="UP000036834">
    <property type="component" value="Unassembled WGS sequence"/>
</dbReference>
<reference evidence="4" key="1">
    <citation type="submission" date="2015-07" db="EMBL/GenBank/DDBJ databases">
        <title>Genome sequencing project for genomic taxonomy and phylogenomics of Bacillus-like bacteria.</title>
        <authorList>
            <person name="Liu B."/>
            <person name="Wang J."/>
            <person name="Zhu Y."/>
            <person name="Liu G."/>
            <person name="Chen Q."/>
            <person name="Chen Z."/>
            <person name="Lan J."/>
            <person name="Che J."/>
            <person name="Ge C."/>
            <person name="Shi H."/>
            <person name="Pan Z."/>
            <person name="Liu X."/>
        </authorList>
    </citation>
    <scope>NUCLEOTIDE SEQUENCE [LARGE SCALE GENOMIC DNA]</scope>
    <source>
        <strain evidence="4">DSM 9887</strain>
    </source>
</reference>